<dbReference type="NCBIfam" id="NF038310">
    <property type="entry name" value="lysogeny_AimR"/>
    <property type="match status" value="1"/>
</dbReference>
<name>A0ABV8VQJ3_9BACI</name>
<evidence type="ECO:0000313" key="1">
    <source>
        <dbReference type="EMBL" id="MFC4386484.1"/>
    </source>
</evidence>
<proteinExistence type="predicted"/>
<gene>
    <name evidence="1" type="ORF">ACFOZ1_01545</name>
</gene>
<keyword evidence="2" id="KW-1185">Reference proteome</keyword>
<reference evidence="2" key="1">
    <citation type="journal article" date="2019" name="Int. J. Syst. Evol. Microbiol.">
        <title>The Global Catalogue of Microorganisms (GCM) 10K type strain sequencing project: providing services to taxonomists for standard genome sequencing and annotation.</title>
        <authorList>
            <consortium name="The Broad Institute Genomics Platform"/>
            <consortium name="The Broad Institute Genome Sequencing Center for Infectious Disease"/>
            <person name="Wu L."/>
            <person name="Ma J."/>
        </authorList>
    </citation>
    <scope>NUCLEOTIDE SEQUENCE [LARGE SCALE GENOMIC DNA]</scope>
    <source>
        <strain evidence="2">KACC 14058</strain>
    </source>
</reference>
<protein>
    <submittedName>
        <fullName evidence="1">AimR family lysis-lysogeny pheromone receptor</fullName>
    </submittedName>
</protein>
<dbReference type="InterPro" id="IPR047705">
    <property type="entry name" value="AimR-like"/>
</dbReference>
<dbReference type="EMBL" id="JBHSDV010000001">
    <property type="protein sequence ID" value="MFC4386484.1"/>
    <property type="molecule type" value="Genomic_DNA"/>
</dbReference>
<organism evidence="1 2">
    <name type="scientific">Gracilibacillus marinus</name>
    <dbReference type="NCBI Taxonomy" id="630535"/>
    <lineage>
        <taxon>Bacteria</taxon>
        <taxon>Bacillati</taxon>
        <taxon>Bacillota</taxon>
        <taxon>Bacilli</taxon>
        <taxon>Bacillales</taxon>
        <taxon>Bacillaceae</taxon>
        <taxon>Gracilibacillus</taxon>
    </lineage>
</organism>
<evidence type="ECO:0000313" key="2">
    <source>
        <dbReference type="Proteomes" id="UP001595880"/>
    </source>
</evidence>
<sequence length="349" mass="41273">MTRDNKIHPIMEQFLNSSTELPLYVIYQQIKAQPDEIDTMRLICLHCKDASNQHVAMEYLYTNGLYEDLHTVIEKNRSSIHSTIRNYALLYQIMYERKTLSKKQIKPDAPMRYVKMSNRIDSTSTDNVFHILKDLIHIYSYFDVHQYGKIGNYNDRIKERLDMLTDPLLRELLEARLDETLCIYHWKRNEVILSRKYGYKLLANTNNQRKKIDLHNIFAQTYVLESYEQAIHHATVALELAESIQDERAIYGLENYTIPFISSYHGKTDEVKTEDVAEQAHLALRKGDNKTCIELLEALPTLTPFQEYYLGLAKKDKALLRQSYRHFIEERDDYFYARLPLLALQEMDQ</sequence>
<comment type="caution">
    <text evidence="1">The sequence shown here is derived from an EMBL/GenBank/DDBJ whole genome shotgun (WGS) entry which is preliminary data.</text>
</comment>
<keyword evidence="1" id="KW-0675">Receptor</keyword>
<dbReference type="RefSeq" id="WP_390195125.1">
    <property type="nucleotide sequence ID" value="NZ_JBHSDV010000001.1"/>
</dbReference>
<accession>A0ABV8VQJ3</accession>
<dbReference type="Proteomes" id="UP001595880">
    <property type="component" value="Unassembled WGS sequence"/>
</dbReference>
<dbReference type="Pfam" id="PF22871">
    <property type="entry name" value="AimR"/>
    <property type="match status" value="1"/>
</dbReference>